<gene>
    <name evidence="1" type="ORF">BV912_02925</name>
</gene>
<sequence length="73" mass="8120">MHDIPLFYLSIFAVRPSEKPRYFQTGLDSNFKCSTQAVVVGADSRIKHLAFHSQVFFLAGGSAHPEPCVFPAH</sequence>
<dbReference type="EMBL" id="MTAB01000004">
    <property type="protein sequence ID" value="OSI24309.1"/>
    <property type="molecule type" value="Genomic_DNA"/>
</dbReference>
<organism evidence="1 2">
    <name type="scientific">Neisseria dumasiana</name>
    <dbReference type="NCBI Taxonomy" id="1931275"/>
    <lineage>
        <taxon>Bacteria</taxon>
        <taxon>Pseudomonadati</taxon>
        <taxon>Pseudomonadota</taxon>
        <taxon>Betaproteobacteria</taxon>
        <taxon>Neisseriales</taxon>
        <taxon>Neisseriaceae</taxon>
        <taxon>Neisseria</taxon>
    </lineage>
</organism>
<name>A0A1X3DKU0_9NEIS</name>
<protein>
    <submittedName>
        <fullName evidence="1">Uncharacterized protein</fullName>
    </submittedName>
</protein>
<proteinExistence type="predicted"/>
<evidence type="ECO:0000313" key="2">
    <source>
        <dbReference type="Proteomes" id="UP000193303"/>
    </source>
</evidence>
<dbReference type="AlphaFoldDB" id="A0A1X3DKU0"/>
<accession>A0A1X3DKU0</accession>
<evidence type="ECO:0000313" key="1">
    <source>
        <dbReference type="EMBL" id="OSI24309.1"/>
    </source>
</evidence>
<dbReference type="Proteomes" id="UP000193303">
    <property type="component" value="Unassembled WGS sequence"/>
</dbReference>
<comment type="caution">
    <text evidence="1">The sequence shown here is derived from an EMBL/GenBank/DDBJ whole genome shotgun (WGS) entry which is preliminary data.</text>
</comment>
<reference evidence="2" key="1">
    <citation type="submission" date="2017-01" db="EMBL/GenBank/DDBJ databases">
        <authorList>
            <person name="Mah S.A."/>
            <person name="Swanson W.J."/>
            <person name="Moy G.W."/>
            <person name="Vacquier V.D."/>
        </authorList>
    </citation>
    <scope>NUCLEOTIDE SEQUENCE [LARGE SCALE GENOMIC DNA]</scope>
    <source>
        <strain evidence="2">124861</strain>
    </source>
</reference>